<dbReference type="EMBL" id="GG675305">
    <property type="protein sequence ID" value="EER13318.1"/>
    <property type="molecule type" value="Genomic_DNA"/>
</dbReference>
<name>C5KQC5_PERM5</name>
<organism evidence="2">
    <name type="scientific">Perkinsus marinus (strain ATCC 50983 / TXsc)</name>
    <dbReference type="NCBI Taxonomy" id="423536"/>
    <lineage>
        <taxon>Eukaryota</taxon>
        <taxon>Sar</taxon>
        <taxon>Alveolata</taxon>
        <taxon>Perkinsozoa</taxon>
        <taxon>Perkinsea</taxon>
        <taxon>Perkinsida</taxon>
        <taxon>Perkinsidae</taxon>
        <taxon>Perkinsus</taxon>
    </lineage>
</organism>
<keyword evidence="2" id="KW-1185">Reference proteome</keyword>
<sequence length="68" mass="7731">MNMLLSPILLRLYKSLQIIPQFLITFTVLTRLKVDAPEIFICFQDEDCQEAAKCLNTGSHKLCAFSVP</sequence>
<dbReference type="AlphaFoldDB" id="C5KQC5"/>
<reference evidence="1 2" key="1">
    <citation type="submission" date="2008-07" db="EMBL/GenBank/DDBJ databases">
        <authorList>
            <person name="El-Sayed N."/>
            <person name="Caler E."/>
            <person name="Inman J."/>
            <person name="Amedeo P."/>
            <person name="Hass B."/>
            <person name="Wortman J."/>
        </authorList>
    </citation>
    <scope>NUCLEOTIDE SEQUENCE [LARGE SCALE GENOMIC DNA]</scope>
    <source>
        <strain evidence="2">ATCC 50983 / TXsc</strain>
    </source>
</reference>
<dbReference type="Proteomes" id="UP000007800">
    <property type="component" value="Unassembled WGS sequence"/>
</dbReference>
<protein>
    <submittedName>
        <fullName evidence="1">Uncharacterized protein</fullName>
    </submittedName>
</protein>
<gene>
    <name evidence="1" type="ORF">Pmar_PMAR008829</name>
</gene>
<dbReference type="RefSeq" id="XP_002781523.1">
    <property type="nucleotide sequence ID" value="XM_002781477.1"/>
</dbReference>
<dbReference type="InParanoid" id="C5KQC5"/>
<proteinExistence type="predicted"/>
<dbReference type="GeneID" id="9041335"/>
<accession>C5KQC5</accession>
<evidence type="ECO:0000313" key="2">
    <source>
        <dbReference type="Proteomes" id="UP000007800"/>
    </source>
</evidence>
<evidence type="ECO:0000313" key="1">
    <source>
        <dbReference type="EMBL" id="EER13318.1"/>
    </source>
</evidence>